<dbReference type="InterPro" id="IPR002155">
    <property type="entry name" value="Thiolase"/>
</dbReference>
<feature type="domain" description="Thiolase C-terminal" evidence="6">
    <location>
        <begin position="293"/>
        <end position="431"/>
    </location>
</feature>
<dbReference type="PANTHER" id="PTHR18919">
    <property type="entry name" value="ACETYL-COA C-ACYLTRANSFERASE"/>
    <property type="match status" value="1"/>
</dbReference>
<keyword evidence="3 4" id="KW-0012">Acyltransferase</keyword>
<protein>
    <submittedName>
        <fullName evidence="7">Thiolase family protein</fullName>
        <ecNumber evidence="7">2.3.1.-</ecNumber>
    </submittedName>
</protein>
<dbReference type="EMBL" id="JBHPBY010000172">
    <property type="protein sequence ID" value="MFC1851272.1"/>
    <property type="molecule type" value="Genomic_DNA"/>
</dbReference>
<comment type="similarity">
    <text evidence="1 4">Belongs to the thiolase-like superfamily. Thiolase family.</text>
</comment>
<dbReference type="CDD" id="cd00751">
    <property type="entry name" value="thiolase"/>
    <property type="match status" value="1"/>
</dbReference>
<evidence type="ECO:0000256" key="1">
    <source>
        <dbReference type="ARBA" id="ARBA00010982"/>
    </source>
</evidence>
<evidence type="ECO:0000259" key="5">
    <source>
        <dbReference type="Pfam" id="PF00108"/>
    </source>
</evidence>
<keyword evidence="2 4" id="KW-0808">Transferase</keyword>
<evidence type="ECO:0000256" key="3">
    <source>
        <dbReference type="ARBA" id="ARBA00023315"/>
    </source>
</evidence>
<accession>A0ABV6YYJ8</accession>
<dbReference type="PANTHER" id="PTHR18919:SF107">
    <property type="entry name" value="ACETYL-COA ACETYLTRANSFERASE, CYTOSOLIC"/>
    <property type="match status" value="1"/>
</dbReference>
<dbReference type="InterPro" id="IPR020617">
    <property type="entry name" value="Thiolase_C"/>
</dbReference>
<dbReference type="Proteomes" id="UP001594351">
    <property type="component" value="Unassembled WGS sequence"/>
</dbReference>
<dbReference type="Pfam" id="PF02803">
    <property type="entry name" value="Thiolase_C"/>
    <property type="match status" value="1"/>
</dbReference>
<comment type="caution">
    <text evidence="7">The sequence shown here is derived from an EMBL/GenBank/DDBJ whole genome shotgun (WGS) entry which is preliminary data.</text>
</comment>
<reference evidence="7 8" key="1">
    <citation type="submission" date="2024-09" db="EMBL/GenBank/DDBJ databases">
        <title>Laminarin stimulates single cell rates of sulfate reduction while oxygen inhibits transcriptomic activity in coastal marine sediment.</title>
        <authorList>
            <person name="Lindsay M."/>
            <person name="Orcutt B."/>
            <person name="Emerson D."/>
            <person name="Stepanauskas R."/>
            <person name="D'Angelo T."/>
        </authorList>
    </citation>
    <scope>NUCLEOTIDE SEQUENCE [LARGE SCALE GENOMIC DNA]</scope>
    <source>
        <strain evidence="7">SAG AM-311-K15</strain>
    </source>
</reference>
<evidence type="ECO:0000313" key="7">
    <source>
        <dbReference type="EMBL" id="MFC1851272.1"/>
    </source>
</evidence>
<proteinExistence type="inferred from homology"/>
<gene>
    <name evidence="7" type="ORF">ACFL27_13835</name>
</gene>
<name>A0ABV6YYJ8_UNCC1</name>
<evidence type="ECO:0000313" key="8">
    <source>
        <dbReference type="Proteomes" id="UP001594351"/>
    </source>
</evidence>
<keyword evidence="8" id="KW-1185">Reference proteome</keyword>
<dbReference type="EC" id="2.3.1.-" evidence="7"/>
<dbReference type="Pfam" id="PF00108">
    <property type="entry name" value="Thiolase_N"/>
    <property type="match status" value="1"/>
</dbReference>
<dbReference type="SUPFAM" id="SSF53901">
    <property type="entry name" value="Thiolase-like"/>
    <property type="match status" value="2"/>
</dbReference>
<dbReference type="Gene3D" id="3.40.47.10">
    <property type="match status" value="1"/>
</dbReference>
<sequence>MVVLKNRPCIIEGIRTPFVKAGRELSNIFAHDLGRLAVTELLYKADCDAAIIDKIIFGVVAQPAEVSNIARVIGLFSGLSPEIPAYTVQLNCASGLRAIASAADQIILKNSTAVICGGVESISNIPLKTNPLMSEFYAQVSSKLSLIEKAKVMQQFRPDFFRPVVALAEYLKDGYSGMAMGQTAELIAKKWGISREAQDLWALRSHERAREAHNNLLHRDEIFPIFIRPDYEKVIERDLSVRYQQSRQALTKLRPFFDRVAGTVTRGNMAPLVDGSAALLVMNSERAVEIGFKPEVRILAYADSAVTPEDMGLAPLVAIAKVLQKAKLKLDQIQLIEVNDTFAAHILALFKACKTSHSNLASTYNCIPSAEINPDIVNVNGGTLAIGHSLAASSARIVIHLMKELQRRDFSLGLAVSAANGGQALAMILERT</sequence>
<evidence type="ECO:0000256" key="2">
    <source>
        <dbReference type="ARBA" id="ARBA00022679"/>
    </source>
</evidence>
<evidence type="ECO:0000259" key="6">
    <source>
        <dbReference type="Pfam" id="PF02803"/>
    </source>
</evidence>
<dbReference type="InterPro" id="IPR020616">
    <property type="entry name" value="Thiolase_N"/>
</dbReference>
<dbReference type="InterPro" id="IPR016039">
    <property type="entry name" value="Thiolase-like"/>
</dbReference>
<dbReference type="PIRSF" id="PIRSF000429">
    <property type="entry name" value="Ac-CoA_Ac_transf"/>
    <property type="match status" value="1"/>
</dbReference>
<dbReference type="GO" id="GO:0016746">
    <property type="term" value="F:acyltransferase activity"/>
    <property type="evidence" value="ECO:0007669"/>
    <property type="project" value="UniProtKB-KW"/>
</dbReference>
<feature type="domain" description="Thiolase N-terminal" evidence="5">
    <location>
        <begin position="10"/>
        <end position="284"/>
    </location>
</feature>
<organism evidence="7 8">
    <name type="scientific">candidate division CSSED10-310 bacterium</name>
    <dbReference type="NCBI Taxonomy" id="2855610"/>
    <lineage>
        <taxon>Bacteria</taxon>
        <taxon>Bacteria division CSSED10-310</taxon>
    </lineage>
</organism>
<dbReference type="NCBIfam" id="TIGR01930">
    <property type="entry name" value="AcCoA-C-Actrans"/>
    <property type="match status" value="1"/>
</dbReference>
<evidence type="ECO:0000256" key="4">
    <source>
        <dbReference type="RuleBase" id="RU003557"/>
    </source>
</evidence>